<organism evidence="1 2">
    <name type="scientific">Mammaliicoccus sciuri</name>
    <name type="common">Staphylococcus sciuri</name>
    <dbReference type="NCBI Taxonomy" id="1296"/>
    <lineage>
        <taxon>Bacteria</taxon>
        <taxon>Bacillati</taxon>
        <taxon>Bacillota</taxon>
        <taxon>Bacilli</taxon>
        <taxon>Bacillales</taxon>
        <taxon>Staphylococcaceae</taxon>
        <taxon>Mammaliicoccus</taxon>
    </lineage>
</organism>
<sequence>MTKITVINKSNHTSVVQSIRNYIKWINRNNILNQNIKIIIHDAPISSYGYLSDCQVDFDNRHIYYSLYNIEEYLVAKKSNNIIVNRLEYALSEILYDLNYHIAQFYTLEYEKVTHKELIDHFDRFEYNIRKYSYYLTYKYLFCHNNSSTLYKDGLTLKFDSEISAHLKKAFVQFRNFIKKELEFPLKVNIHITHKELEDSYGYFQYPKSLFKYPRIVVSTHSYEQLKKKCHFLIVI</sequence>
<dbReference type="AlphaFoldDB" id="A0AAW5LGZ7"/>
<reference evidence="1" key="1">
    <citation type="submission" date="2022-07" db="EMBL/GenBank/DDBJ databases">
        <title>Bacterial species isolated from the porcine tonsil microbiota.</title>
        <authorList>
            <person name="Oliveira I.M.F."/>
        </authorList>
    </citation>
    <scope>NUCLEOTIDE SEQUENCE</scope>
    <source>
        <strain evidence="1">8QC2O2</strain>
    </source>
</reference>
<gene>
    <name evidence="1" type="ORF">NQ032_01465</name>
</gene>
<evidence type="ECO:0000313" key="2">
    <source>
        <dbReference type="Proteomes" id="UP001204068"/>
    </source>
</evidence>
<evidence type="ECO:0000313" key="1">
    <source>
        <dbReference type="EMBL" id="MCQ9302284.1"/>
    </source>
</evidence>
<protein>
    <submittedName>
        <fullName evidence="1">Uncharacterized protein</fullName>
    </submittedName>
</protein>
<dbReference type="RefSeq" id="WP_096791077.1">
    <property type="nucleotide sequence ID" value="NZ_CP064868.1"/>
</dbReference>
<name>A0AAW5LGZ7_MAMSC</name>
<accession>A0AAW5LGZ7</accession>
<comment type="caution">
    <text evidence="1">The sequence shown here is derived from an EMBL/GenBank/DDBJ whole genome shotgun (WGS) entry which is preliminary data.</text>
</comment>
<proteinExistence type="predicted"/>
<dbReference type="Proteomes" id="UP001204068">
    <property type="component" value="Unassembled WGS sequence"/>
</dbReference>
<dbReference type="EMBL" id="JANILD010000001">
    <property type="protein sequence ID" value="MCQ9302284.1"/>
    <property type="molecule type" value="Genomic_DNA"/>
</dbReference>